<evidence type="ECO:0000256" key="3">
    <source>
        <dbReference type="ARBA" id="ARBA00061607"/>
    </source>
</evidence>
<evidence type="ECO:0000256" key="2">
    <source>
        <dbReference type="ARBA" id="ARBA00022840"/>
    </source>
</evidence>
<dbReference type="Pfam" id="PF17863">
    <property type="entry name" value="AAA_lid_2"/>
    <property type="match status" value="1"/>
</dbReference>
<keyword evidence="1" id="KW-0547">Nucleotide-binding</keyword>
<comment type="caution">
    <text evidence="6">The sequence shown here is derived from an EMBL/GenBank/DDBJ whole genome shotgun (WGS) entry which is preliminary data.</text>
</comment>
<dbReference type="SUPFAM" id="SSF52540">
    <property type="entry name" value="P-loop containing nucleoside triphosphate hydrolases"/>
    <property type="match status" value="1"/>
</dbReference>
<dbReference type="PIRSF" id="PIRSF002849">
    <property type="entry name" value="AAA_ATPase_chaperone_MoxR_prd"/>
    <property type="match status" value="1"/>
</dbReference>
<dbReference type="CDD" id="cd00009">
    <property type="entry name" value="AAA"/>
    <property type="match status" value="1"/>
</dbReference>
<dbReference type="PANTHER" id="PTHR42759">
    <property type="entry name" value="MOXR FAMILY PROTEIN"/>
    <property type="match status" value="1"/>
</dbReference>
<dbReference type="Gene3D" id="1.10.8.80">
    <property type="entry name" value="Magnesium chelatase subunit I, C-Terminal domain"/>
    <property type="match status" value="1"/>
</dbReference>
<dbReference type="EMBL" id="PYFT01000001">
    <property type="protein sequence ID" value="PSR55864.1"/>
    <property type="molecule type" value="Genomic_DNA"/>
</dbReference>
<accession>A0A2T2YK19</accession>
<evidence type="ECO:0000259" key="5">
    <source>
        <dbReference type="Pfam" id="PF17863"/>
    </source>
</evidence>
<dbReference type="GO" id="GO:0005524">
    <property type="term" value="F:ATP binding"/>
    <property type="evidence" value="ECO:0007669"/>
    <property type="project" value="UniProtKB-KW"/>
</dbReference>
<gene>
    <name evidence="6" type="ORF">AHMF7605_21350</name>
</gene>
<protein>
    <submittedName>
        <fullName evidence="6">AAA family ATPase</fullName>
    </submittedName>
</protein>
<evidence type="ECO:0000259" key="4">
    <source>
        <dbReference type="Pfam" id="PF07726"/>
    </source>
</evidence>
<dbReference type="OrthoDB" id="9808397at2"/>
<dbReference type="InterPro" id="IPR041628">
    <property type="entry name" value="ChlI/MoxR_AAA_lid"/>
</dbReference>
<dbReference type="RefSeq" id="WP_106932045.1">
    <property type="nucleotide sequence ID" value="NZ_PYFT01000001.1"/>
</dbReference>
<evidence type="ECO:0000313" key="7">
    <source>
        <dbReference type="Proteomes" id="UP000240357"/>
    </source>
</evidence>
<keyword evidence="2" id="KW-0067">ATP-binding</keyword>
<comment type="similarity">
    <text evidence="3">Belongs to the MoxR family.</text>
</comment>
<reference evidence="6 7" key="1">
    <citation type="submission" date="2018-03" db="EMBL/GenBank/DDBJ databases">
        <title>Adhaeribacter sp. HMF7605 Genome sequencing and assembly.</title>
        <authorList>
            <person name="Kang H."/>
            <person name="Kang J."/>
            <person name="Cha I."/>
            <person name="Kim H."/>
            <person name="Joh K."/>
        </authorList>
    </citation>
    <scope>NUCLEOTIDE SEQUENCE [LARGE SCALE GENOMIC DNA]</scope>
    <source>
        <strain evidence="6 7">HMF7605</strain>
    </source>
</reference>
<dbReference type="InterPro" id="IPR011703">
    <property type="entry name" value="ATPase_AAA-3"/>
</dbReference>
<dbReference type="Pfam" id="PF07726">
    <property type="entry name" value="AAA_3"/>
    <property type="match status" value="1"/>
</dbReference>
<sequence>MQTEEQVHYLLAKLPQLKTEIGKIIVGQEQVLEEVLITLLAGGHGLLEGVPGLAKTLLVRTLANATDCVFRRIQFTPDLMPTDILGTEILEEDHSTGKRFFKFNEGPVFANIVLADEINRTPPKTQAALLEAMQEFEITYAGKTYVLPRPFFILATQNPIEQAGTYPLPEAQLDRFLLYIRIQYPTEQEELSILANTTGTHQPEVKAALTSHDLVQLQKLVREVTISPDLVSYVNQLVRNTRSATTTVSMVKEYVRWGAGPRAGQALILTAKARALLHNRFSVTAPDIQTLAYPVLRHRIVTDFNAEAEEINTDRVVSELLKAIKLPKSSLK</sequence>
<evidence type="ECO:0000256" key="1">
    <source>
        <dbReference type="ARBA" id="ARBA00022741"/>
    </source>
</evidence>
<dbReference type="GO" id="GO:0016887">
    <property type="term" value="F:ATP hydrolysis activity"/>
    <property type="evidence" value="ECO:0007669"/>
    <property type="project" value="InterPro"/>
</dbReference>
<proteinExistence type="inferred from homology"/>
<feature type="domain" description="ChlI/MoxR AAA lid" evidence="5">
    <location>
        <begin position="250"/>
        <end position="319"/>
    </location>
</feature>
<dbReference type="InterPro" id="IPR050764">
    <property type="entry name" value="CbbQ/NirQ/NorQ/GpvN"/>
</dbReference>
<dbReference type="AlphaFoldDB" id="A0A2T2YK19"/>
<name>A0A2T2YK19_9BACT</name>
<keyword evidence="7" id="KW-1185">Reference proteome</keyword>
<dbReference type="FunFam" id="3.40.50.300:FF:000640">
    <property type="entry name" value="MoxR family ATPase"/>
    <property type="match status" value="1"/>
</dbReference>
<organism evidence="6 7">
    <name type="scientific">Adhaeribacter arboris</name>
    <dbReference type="NCBI Taxonomy" id="2072846"/>
    <lineage>
        <taxon>Bacteria</taxon>
        <taxon>Pseudomonadati</taxon>
        <taxon>Bacteroidota</taxon>
        <taxon>Cytophagia</taxon>
        <taxon>Cytophagales</taxon>
        <taxon>Hymenobacteraceae</taxon>
        <taxon>Adhaeribacter</taxon>
    </lineage>
</organism>
<dbReference type="InterPro" id="IPR027417">
    <property type="entry name" value="P-loop_NTPase"/>
</dbReference>
<dbReference type="Gene3D" id="3.40.50.300">
    <property type="entry name" value="P-loop containing nucleotide triphosphate hydrolases"/>
    <property type="match status" value="1"/>
</dbReference>
<evidence type="ECO:0000313" key="6">
    <source>
        <dbReference type="EMBL" id="PSR55864.1"/>
    </source>
</evidence>
<feature type="domain" description="ATPase AAA-3" evidence="4">
    <location>
        <begin position="44"/>
        <end position="178"/>
    </location>
</feature>
<dbReference type="Proteomes" id="UP000240357">
    <property type="component" value="Unassembled WGS sequence"/>
</dbReference>
<dbReference type="PANTHER" id="PTHR42759:SF1">
    <property type="entry name" value="MAGNESIUM-CHELATASE SUBUNIT CHLD"/>
    <property type="match status" value="1"/>
</dbReference>